<protein>
    <submittedName>
        <fullName evidence="2">Uncharacterized protein</fullName>
    </submittedName>
</protein>
<feature type="region of interest" description="Disordered" evidence="1">
    <location>
        <begin position="71"/>
        <end position="106"/>
    </location>
</feature>
<reference evidence="2 3" key="1">
    <citation type="submission" date="2024-06" db="EMBL/GenBank/DDBJ databases">
        <authorList>
            <person name="Bataeva Y.V."/>
            <person name="Grigorian L.N."/>
            <person name="Solomentsev V.I."/>
        </authorList>
    </citation>
    <scope>NUCLEOTIDE SEQUENCE [LARGE SCALE GENOMIC DNA]</scope>
    <source>
        <strain evidence="3">SCPM-O-B-12605 (RCAM04882)</strain>
    </source>
</reference>
<sequence length="106" mass="11403">MKFAHVSPDHDGGTPSPGAREREGDEDPAAEPSAPLHVLGLQRTSEYMRLRARTDLARTRPALNRLLHAVEAAQAQAAPPPGPGDAADAEVFRPESFRPRPQTPPP</sequence>
<name>A0ABV2A5A8_9ACTN</name>
<dbReference type="EMBL" id="JBEQNB010000025">
    <property type="protein sequence ID" value="MES0838176.1"/>
    <property type="molecule type" value="Genomic_DNA"/>
</dbReference>
<organism evidence="2 3">
    <name type="scientific">Nocardiopsis tropica</name>
    <dbReference type="NCBI Taxonomy" id="109330"/>
    <lineage>
        <taxon>Bacteria</taxon>
        <taxon>Bacillati</taxon>
        <taxon>Actinomycetota</taxon>
        <taxon>Actinomycetes</taxon>
        <taxon>Streptosporangiales</taxon>
        <taxon>Nocardiopsidaceae</taxon>
        <taxon>Nocardiopsis</taxon>
    </lineage>
</organism>
<comment type="caution">
    <text evidence="2">The sequence shown here is derived from an EMBL/GenBank/DDBJ whole genome shotgun (WGS) entry which is preliminary data.</text>
</comment>
<evidence type="ECO:0000256" key="1">
    <source>
        <dbReference type="SAM" id="MobiDB-lite"/>
    </source>
</evidence>
<evidence type="ECO:0000313" key="3">
    <source>
        <dbReference type="Proteomes" id="UP001432401"/>
    </source>
</evidence>
<feature type="region of interest" description="Disordered" evidence="1">
    <location>
        <begin position="1"/>
        <end position="42"/>
    </location>
</feature>
<proteinExistence type="predicted"/>
<keyword evidence="3" id="KW-1185">Reference proteome</keyword>
<accession>A0ABV2A5A8</accession>
<dbReference type="Proteomes" id="UP001432401">
    <property type="component" value="Unassembled WGS sequence"/>
</dbReference>
<dbReference type="RefSeq" id="WP_267948062.1">
    <property type="nucleotide sequence ID" value="NZ_JBEQNA010000022.1"/>
</dbReference>
<evidence type="ECO:0000313" key="2">
    <source>
        <dbReference type="EMBL" id="MES0838176.1"/>
    </source>
</evidence>
<gene>
    <name evidence="2" type="ORF">ABUK86_30715</name>
</gene>